<organism evidence="3 4">
    <name type="scientific">Paenibacillus catalpae</name>
    <dbReference type="NCBI Taxonomy" id="1045775"/>
    <lineage>
        <taxon>Bacteria</taxon>
        <taxon>Bacillati</taxon>
        <taxon>Bacillota</taxon>
        <taxon>Bacilli</taxon>
        <taxon>Bacillales</taxon>
        <taxon>Paenibacillaceae</taxon>
        <taxon>Paenibacillus</taxon>
    </lineage>
</organism>
<dbReference type="AlphaFoldDB" id="A0A1I1V1A7"/>
<dbReference type="InterPro" id="IPR013538">
    <property type="entry name" value="ASHA1/2-like_C"/>
</dbReference>
<dbReference type="Pfam" id="PF08327">
    <property type="entry name" value="AHSA1"/>
    <property type="match status" value="1"/>
</dbReference>
<dbReference type="EMBL" id="FOMT01000001">
    <property type="protein sequence ID" value="SFD76595.1"/>
    <property type="molecule type" value="Genomic_DNA"/>
</dbReference>
<keyword evidence="4" id="KW-1185">Reference proteome</keyword>
<reference evidence="4" key="1">
    <citation type="submission" date="2016-10" db="EMBL/GenBank/DDBJ databases">
        <authorList>
            <person name="Varghese N."/>
            <person name="Submissions S."/>
        </authorList>
    </citation>
    <scope>NUCLEOTIDE SEQUENCE [LARGE SCALE GENOMIC DNA]</scope>
    <source>
        <strain evidence="4">CGMCC 1.10784</strain>
    </source>
</reference>
<name>A0A1I1V1A7_9BACL</name>
<proteinExistence type="inferred from homology"/>
<gene>
    <name evidence="3" type="ORF">SAMN05216378_1337</name>
</gene>
<evidence type="ECO:0000259" key="2">
    <source>
        <dbReference type="Pfam" id="PF08327"/>
    </source>
</evidence>
<dbReference type="Proteomes" id="UP000198855">
    <property type="component" value="Unassembled WGS sequence"/>
</dbReference>
<dbReference type="InterPro" id="IPR023393">
    <property type="entry name" value="START-like_dom_sf"/>
</dbReference>
<dbReference type="SUPFAM" id="SSF55961">
    <property type="entry name" value="Bet v1-like"/>
    <property type="match status" value="1"/>
</dbReference>
<dbReference type="RefSeq" id="WP_091182505.1">
    <property type="nucleotide sequence ID" value="NZ_FOMT01000001.1"/>
</dbReference>
<accession>A0A1I1V1A7</accession>
<dbReference type="STRING" id="1045775.SAMN05216378_1337"/>
<evidence type="ECO:0000313" key="4">
    <source>
        <dbReference type="Proteomes" id="UP000198855"/>
    </source>
</evidence>
<evidence type="ECO:0000313" key="3">
    <source>
        <dbReference type="EMBL" id="SFD76595.1"/>
    </source>
</evidence>
<comment type="similarity">
    <text evidence="1">Belongs to the AHA1 family.</text>
</comment>
<dbReference type="OrthoDB" id="2355173at2"/>
<dbReference type="Gene3D" id="3.30.530.20">
    <property type="match status" value="1"/>
</dbReference>
<sequence length="133" mass="15168">MSLKLELDFQYNTSIVKAWSALTDSNMLAKWVLPNDFKPEVGHRFQFRAEPNQYWDGVINGEVLVVDEASRLLSYSWAVGEEKHTVTWTVQELGEGKVNLHLEQTGFSNVPALEGARYGWTNWHGELAKMLAQ</sequence>
<dbReference type="CDD" id="cd07814">
    <property type="entry name" value="SRPBCC_CalC_Aha1-like"/>
    <property type="match status" value="1"/>
</dbReference>
<protein>
    <submittedName>
        <fullName evidence="3">Uncharacterized conserved protein YndB, AHSA1/START domain</fullName>
    </submittedName>
</protein>
<evidence type="ECO:0000256" key="1">
    <source>
        <dbReference type="ARBA" id="ARBA00006817"/>
    </source>
</evidence>
<feature type="domain" description="Activator of Hsp90 ATPase homologue 1/2-like C-terminal" evidence="2">
    <location>
        <begin position="13"/>
        <end position="131"/>
    </location>
</feature>